<keyword evidence="2" id="KW-0472">Membrane</keyword>
<keyword evidence="1" id="KW-0175">Coiled coil</keyword>
<organism evidence="3 4">
    <name type="scientific">Dillenia turbinata</name>
    <dbReference type="NCBI Taxonomy" id="194707"/>
    <lineage>
        <taxon>Eukaryota</taxon>
        <taxon>Viridiplantae</taxon>
        <taxon>Streptophyta</taxon>
        <taxon>Embryophyta</taxon>
        <taxon>Tracheophyta</taxon>
        <taxon>Spermatophyta</taxon>
        <taxon>Magnoliopsida</taxon>
        <taxon>eudicotyledons</taxon>
        <taxon>Gunneridae</taxon>
        <taxon>Pentapetalae</taxon>
        <taxon>Dilleniales</taxon>
        <taxon>Dilleniaceae</taxon>
        <taxon>Dillenia</taxon>
    </lineage>
</organism>
<keyword evidence="2" id="KW-1133">Transmembrane helix</keyword>
<protein>
    <submittedName>
        <fullName evidence="3">Uncharacterized protein</fullName>
    </submittedName>
</protein>
<gene>
    <name evidence="3" type="ORF">RJ641_007750</name>
</gene>
<dbReference type="EMBL" id="JBAMMX010000015">
    <property type="protein sequence ID" value="KAK6926031.1"/>
    <property type="molecule type" value="Genomic_DNA"/>
</dbReference>
<dbReference type="Proteomes" id="UP001370490">
    <property type="component" value="Unassembled WGS sequence"/>
</dbReference>
<evidence type="ECO:0000256" key="1">
    <source>
        <dbReference type="SAM" id="Coils"/>
    </source>
</evidence>
<sequence length="450" mass="50449">MAEPEARSACQQPANCCFLHKDAKSASDLASCPSSSSSSTSGTTNMVCRQGNLDPGPRHPCSNPISPYKGPDSKWWLRLQTNVENQMDVQRDFIYGCNCHQTREAGWDAGSKEKFGPLKDRQCKVCSTCVQNDNDLEFLELDPGHYSKSEIMLKHKDTGEFWYPDVELLQLDDSSLTSGPSNKCSVDFDSKWMRNEKTEPWWRVADKDELACLVAQKSLEHIENCDLPRPQTKHIRGESIVCRGSFNDQVFNLVSENKAETMVTQLAGYPQESSVISLDDKCPAPGNLGLSTLLPEKTFGNSNHKGESHHVPQSNLSKAQLLEALRHSQTRAREAERAAHQASTEREHIVKLFFRQASQLFAYKQWFHILQLETLCLQLKNADHPLPPLFPAALPWFPSKRKPPRRGHPKPAAKKHGQPWYEAGMCAMAFTIGLGLTGAGLLLGWTMGWF</sequence>
<evidence type="ECO:0000313" key="3">
    <source>
        <dbReference type="EMBL" id="KAK6926031.1"/>
    </source>
</evidence>
<evidence type="ECO:0000256" key="2">
    <source>
        <dbReference type="SAM" id="Phobius"/>
    </source>
</evidence>
<dbReference type="PANTHER" id="PTHR33868:SF2">
    <property type="entry name" value="EXPRESSED PROTEIN"/>
    <property type="match status" value="1"/>
</dbReference>
<reference evidence="3 4" key="1">
    <citation type="submission" date="2023-12" db="EMBL/GenBank/DDBJ databases">
        <title>A high-quality genome assembly for Dillenia turbinata (Dilleniales).</title>
        <authorList>
            <person name="Chanderbali A."/>
        </authorList>
    </citation>
    <scope>NUCLEOTIDE SEQUENCE [LARGE SCALE GENOMIC DNA]</scope>
    <source>
        <strain evidence="3">LSX21</strain>
        <tissue evidence="3">Leaf</tissue>
    </source>
</reference>
<feature type="coiled-coil region" evidence="1">
    <location>
        <begin position="318"/>
        <end position="345"/>
    </location>
</feature>
<proteinExistence type="predicted"/>
<comment type="caution">
    <text evidence="3">The sequence shown here is derived from an EMBL/GenBank/DDBJ whole genome shotgun (WGS) entry which is preliminary data.</text>
</comment>
<dbReference type="PANTHER" id="PTHR33868">
    <property type="entry name" value="EXPRESSED PROTEIN"/>
    <property type="match status" value="1"/>
</dbReference>
<accession>A0AAN8V9K7</accession>
<feature type="transmembrane region" description="Helical" evidence="2">
    <location>
        <begin position="420"/>
        <end position="445"/>
    </location>
</feature>
<evidence type="ECO:0000313" key="4">
    <source>
        <dbReference type="Proteomes" id="UP001370490"/>
    </source>
</evidence>
<dbReference type="AlphaFoldDB" id="A0AAN8V9K7"/>
<keyword evidence="4" id="KW-1185">Reference proteome</keyword>
<keyword evidence="2" id="KW-0812">Transmembrane</keyword>
<name>A0AAN8V9K7_9MAGN</name>